<protein>
    <submittedName>
        <fullName evidence="2">Uncharacterized protein</fullName>
    </submittedName>
</protein>
<accession>A0A017S398</accession>
<dbReference type="RefSeq" id="XP_040635011.1">
    <property type="nucleotide sequence ID" value="XM_040780444.1"/>
</dbReference>
<sequence length="133" mass="14644">MDISQLDSRNYRADEDPDSYQGQANESQAHLLRENNGAGEDIGEAMSYIVSRLNIKNECSLEEITLVESNREDDGTTLQSGIRSHHSNERNTNVTESQGNNTHSLGEETGSEYGHCCFSPSEVTAPSAGKLYM</sequence>
<feature type="region of interest" description="Disordered" evidence="1">
    <location>
        <begin position="70"/>
        <end position="114"/>
    </location>
</feature>
<name>A0A017S398_ASPRC</name>
<evidence type="ECO:0000313" key="2">
    <source>
        <dbReference type="EMBL" id="EYE91321.1"/>
    </source>
</evidence>
<dbReference type="Proteomes" id="UP000019804">
    <property type="component" value="Unassembled WGS sequence"/>
</dbReference>
<dbReference type="HOGENOM" id="CLU_1906324_0_0_1"/>
<reference evidence="3" key="1">
    <citation type="journal article" date="2014" name="Nat. Commun.">
        <title>Genomic adaptations of the halophilic Dead Sea filamentous fungus Eurotium rubrum.</title>
        <authorList>
            <person name="Kis-Papo T."/>
            <person name="Weig A.R."/>
            <person name="Riley R."/>
            <person name="Persoh D."/>
            <person name="Salamov A."/>
            <person name="Sun H."/>
            <person name="Lipzen A."/>
            <person name="Wasser S.P."/>
            <person name="Rambold G."/>
            <person name="Grigoriev I.V."/>
            <person name="Nevo E."/>
        </authorList>
    </citation>
    <scope>NUCLEOTIDE SEQUENCE [LARGE SCALE GENOMIC DNA]</scope>
    <source>
        <strain evidence="3">CBS 135680</strain>
    </source>
</reference>
<organism evidence="2 3">
    <name type="scientific">Aspergillus ruber (strain CBS 135680)</name>
    <dbReference type="NCBI Taxonomy" id="1388766"/>
    <lineage>
        <taxon>Eukaryota</taxon>
        <taxon>Fungi</taxon>
        <taxon>Dikarya</taxon>
        <taxon>Ascomycota</taxon>
        <taxon>Pezizomycotina</taxon>
        <taxon>Eurotiomycetes</taxon>
        <taxon>Eurotiomycetidae</taxon>
        <taxon>Eurotiales</taxon>
        <taxon>Aspergillaceae</taxon>
        <taxon>Aspergillus</taxon>
        <taxon>Aspergillus subgen. Aspergillus</taxon>
    </lineage>
</organism>
<feature type="region of interest" description="Disordered" evidence="1">
    <location>
        <begin position="1"/>
        <end position="38"/>
    </location>
</feature>
<gene>
    <name evidence="2" type="ORF">EURHEDRAFT_406163</name>
</gene>
<evidence type="ECO:0000313" key="3">
    <source>
        <dbReference type="Proteomes" id="UP000019804"/>
    </source>
</evidence>
<dbReference type="OrthoDB" id="10500360at2759"/>
<proteinExistence type="predicted"/>
<dbReference type="GeneID" id="63695568"/>
<dbReference type="EMBL" id="KK088446">
    <property type="protein sequence ID" value="EYE91321.1"/>
    <property type="molecule type" value="Genomic_DNA"/>
</dbReference>
<dbReference type="AlphaFoldDB" id="A0A017S398"/>
<evidence type="ECO:0000256" key="1">
    <source>
        <dbReference type="SAM" id="MobiDB-lite"/>
    </source>
</evidence>
<keyword evidence="3" id="KW-1185">Reference proteome</keyword>
<feature type="compositionally biased region" description="Polar residues" evidence="1">
    <location>
        <begin position="90"/>
        <end position="104"/>
    </location>
</feature>